<keyword evidence="4" id="KW-1185">Reference proteome</keyword>
<dbReference type="InterPro" id="IPR027417">
    <property type="entry name" value="P-loop_NTPase"/>
</dbReference>
<dbReference type="Proteomes" id="UP000749646">
    <property type="component" value="Unassembled WGS sequence"/>
</dbReference>
<dbReference type="PANTHER" id="PTHR43642:SF1">
    <property type="entry name" value="HYBRID SIGNAL TRANSDUCTION HISTIDINE KINASE G"/>
    <property type="match status" value="1"/>
</dbReference>
<feature type="region of interest" description="Disordered" evidence="1">
    <location>
        <begin position="163"/>
        <end position="204"/>
    </location>
</feature>
<dbReference type="InterPro" id="IPR053159">
    <property type="entry name" value="Hybrid_Histidine_Kinase"/>
</dbReference>
<gene>
    <name evidence="3" type="ORF">BGZ65_001475</name>
</gene>
<dbReference type="SUPFAM" id="SSF52540">
    <property type="entry name" value="P-loop containing nucleoside triphosphate hydrolases"/>
    <property type="match status" value="1"/>
</dbReference>
<evidence type="ECO:0000313" key="4">
    <source>
        <dbReference type="Proteomes" id="UP000749646"/>
    </source>
</evidence>
<dbReference type="InterPro" id="IPR041664">
    <property type="entry name" value="AAA_16"/>
</dbReference>
<organism evidence="3 4">
    <name type="scientific">Modicella reniformis</name>
    <dbReference type="NCBI Taxonomy" id="1440133"/>
    <lineage>
        <taxon>Eukaryota</taxon>
        <taxon>Fungi</taxon>
        <taxon>Fungi incertae sedis</taxon>
        <taxon>Mucoromycota</taxon>
        <taxon>Mortierellomycotina</taxon>
        <taxon>Mortierellomycetes</taxon>
        <taxon>Mortierellales</taxon>
        <taxon>Mortierellaceae</taxon>
        <taxon>Modicella</taxon>
    </lineage>
</organism>
<dbReference type="EMBL" id="JAAAHW010003449">
    <property type="protein sequence ID" value="KAF9983750.1"/>
    <property type="molecule type" value="Genomic_DNA"/>
</dbReference>
<comment type="caution">
    <text evidence="3">The sequence shown here is derived from an EMBL/GenBank/DDBJ whole genome shotgun (WGS) entry which is preliminary data.</text>
</comment>
<feature type="region of interest" description="Disordered" evidence="1">
    <location>
        <begin position="448"/>
        <end position="474"/>
    </location>
</feature>
<feature type="domain" description="Orc1-like AAA ATPase" evidence="2">
    <location>
        <begin position="767"/>
        <end position="936"/>
    </location>
</feature>
<dbReference type="Gene3D" id="1.10.510.10">
    <property type="entry name" value="Transferase(Phosphotransferase) domain 1"/>
    <property type="match status" value="1"/>
</dbReference>
<feature type="region of interest" description="Disordered" evidence="1">
    <location>
        <begin position="34"/>
        <end position="63"/>
    </location>
</feature>
<evidence type="ECO:0000313" key="3">
    <source>
        <dbReference type="EMBL" id="KAF9983750.1"/>
    </source>
</evidence>
<protein>
    <recommendedName>
        <fullName evidence="2">Orc1-like AAA ATPase domain-containing protein</fullName>
    </recommendedName>
</protein>
<sequence length="1498" mass="165254">MTIGPEQHLPPQLPCTHNPHDICHHAAAAAAAAAAGASSHPPRPMCSSQSSAASDPGHPKVNLAVMTDGPSATNKAQWFYKPHPQPSSITTAATSSLISSTALAISSCPAHIGSITSVPTPMVSPPVSIPARTRTPASLYTLQASLAAGTMVGPALAGRSHWDDYSTTTSHHQRTAGPYSSQHPGQIGVSHPNHHPSHSISDESVCHNPYRAPSFRNSRAFVPPKVPGYEFTGGSQAGNMGLMMGRRLADRVPVTGKLHQSRVLLQHEYRILKRLKIANARYIPNDTQPTTQTGIDDALSQEEQATDKNTTTDGPSTIHGTRNQHCQPKPGMKKAMYQSGSVETEKYFNRIVEEFIDLEAEDMSILILERLGPNLLSHTHHQFRGLEDTDGSNDPETQAKENLGSPFRDIRTFLIFALKAACVLEAMLQSNLAHLAISPLAIHWMPTKTGNSPTHSSHSEEKPSLNFDSSETESPKGPHILYTLLDNMDVNDTKIRLFDFTHSKILSHERARAPNNIVEWQIPGYLEYHLQFLAPEQTGRAETWMDHRTDIYGLGVTLFSLLTMQYPNTGNDSVQILQVGLLSLGHGLGVLTRDLPSVKNFRPDIPPIIDDILRKMTQKQPSQRYQNAFGFKQDILRCLNALHKTGRIDSFELGHHDISYQFVLPNSIFGRRAEQQMISAAIAQAANAYQQSLNGEMVEEDDDEDDVTGSRMAEANNADHYVFEDDIVSLKNQVSSRIPLSSKTLLKTPRPFDGMRSVHRGPEKTDPIVRVLFVSGPSGVGKTVLIRGMAAVARNSGLFAGGMFEAENRAPYSAILACIQSVLQQLLAQHTDALASLVVAIRTAFEPNNSGIGILCDLVPELKYVFNGSEMSESRDVPLTHSVARFHALILKLIRVISTHFFMTWLIDDLQFADENSIDLLATLVNVNKRLPIVFIITHRDTPECLMKVKHILGGGNIVGNQDPSGYSALGAVHQDTVMDSLTSKGGASTRPRSKSSVLRGTGISLVVRGGGGVRYIRLQHPTMDIIQDFLAALLHRDKVDVGPLAKVLYGKSWLTIRQLVLELFRNGTIYFNCATREWEWNSCPETLAEIVRKLTGEEYTFLQNRFQALDCNTMRALVCASICGQSSFAIHDLQLLVSAAYSWTGGGCFKPEASPTAVDPNVDDNKGCNAMAGIQSAIKEGILVYTSVTDHLRFQHGIMRKVAASLLEAPEEMEKLHFEMIKILFNTPGQEFRVLNHIPQCLNLIKKKLASGAQVSDLQEDSGLPSMDSVPLTDEDATRSLGLDTQRLRMILSLAGEKSQKSGAQETARKYWTAALIMLPKNCWDLGPETTPQDGDITMEDPDAIPQSPATASRYGMQSLLSKQLPLHHEALKLHLQCIETERWRNNFDQAMKICETVLSKLTDPIGRARVYEHQIEMSVWAYTKPEQATAITIKCLQELGLPKDTCFNPSEDQLRDSFHETNALLMKHMHELEANPPKICNDPRIIMMMEVLKVAR</sequence>
<feature type="compositionally biased region" description="Polar residues" evidence="1">
    <location>
        <begin position="302"/>
        <end position="326"/>
    </location>
</feature>
<name>A0A9P6MA31_9FUNG</name>
<accession>A0A9P6MA31</accession>
<reference evidence="3" key="1">
    <citation type="journal article" date="2020" name="Fungal Divers.">
        <title>Resolving the Mortierellaceae phylogeny through synthesis of multi-gene phylogenetics and phylogenomics.</title>
        <authorList>
            <person name="Vandepol N."/>
            <person name="Liber J."/>
            <person name="Desiro A."/>
            <person name="Na H."/>
            <person name="Kennedy M."/>
            <person name="Barry K."/>
            <person name="Grigoriev I.V."/>
            <person name="Miller A.N."/>
            <person name="O'Donnell K."/>
            <person name="Stajich J.E."/>
            <person name="Bonito G."/>
        </authorList>
    </citation>
    <scope>NUCLEOTIDE SEQUENCE</scope>
    <source>
        <strain evidence="3">MES-2147</strain>
    </source>
</reference>
<dbReference type="SUPFAM" id="SSF56112">
    <property type="entry name" value="Protein kinase-like (PK-like)"/>
    <property type="match status" value="1"/>
</dbReference>
<dbReference type="OrthoDB" id="60033at2759"/>
<dbReference type="Pfam" id="PF13191">
    <property type="entry name" value="AAA_16"/>
    <property type="match status" value="1"/>
</dbReference>
<feature type="region of interest" description="Disordered" evidence="1">
    <location>
        <begin position="302"/>
        <end position="334"/>
    </location>
</feature>
<dbReference type="InterPro" id="IPR011009">
    <property type="entry name" value="Kinase-like_dom_sf"/>
</dbReference>
<evidence type="ECO:0000259" key="2">
    <source>
        <dbReference type="Pfam" id="PF13191"/>
    </source>
</evidence>
<evidence type="ECO:0000256" key="1">
    <source>
        <dbReference type="SAM" id="MobiDB-lite"/>
    </source>
</evidence>
<dbReference type="PANTHER" id="PTHR43642">
    <property type="entry name" value="HYBRID SIGNAL TRANSDUCTION HISTIDINE KINASE G"/>
    <property type="match status" value="1"/>
</dbReference>
<proteinExistence type="predicted"/>